<evidence type="ECO:0000256" key="1">
    <source>
        <dbReference type="SAM" id="MobiDB-lite"/>
    </source>
</evidence>
<dbReference type="AlphaFoldDB" id="A0AAV9HEQ0"/>
<proteinExistence type="predicted"/>
<gene>
    <name evidence="3" type="ORF">QBC42DRAFT_313220</name>
</gene>
<comment type="caution">
    <text evidence="3">The sequence shown here is derived from an EMBL/GenBank/DDBJ whole genome shotgun (WGS) entry which is preliminary data.</text>
</comment>
<evidence type="ECO:0000313" key="4">
    <source>
        <dbReference type="Proteomes" id="UP001321749"/>
    </source>
</evidence>
<protein>
    <submittedName>
        <fullName evidence="3">Uncharacterized protein</fullName>
    </submittedName>
</protein>
<evidence type="ECO:0000256" key="2">
    <source>
        <dbReference type="SAM" id="Phobius"/>
    </source>
</evidence>
<dbReference type="SUPFAM" id="SSF81995">
    <property type="entry name" value="beta-sandwich domain of Sec23/24"/>
    <property type="match status" value="1"/>
</dbReference>
<keyword evidence="2" id="KW-0812">Transmembrane</keyword>
<keyword evidence="2" id="KW-1133">Transmembrane helix</keyword>
<feature type="transmembrane region" description="Helical" evidence="2">
    <location>
        <begin position="157"/>
        <end position="179"/>
    </location>
</feature>
<keyword evidence="2" id="KW-0472">Membrane</keyword>
<keyword evidence="4" id="KW-1185">Reference proteome</keyword>
<reference evidence="3" key="2">
    <citation type="submission" date="2023-06" db="EMBL/GenBank/DDBJ databases">
        <authorList>
            <consortium name="Lawrence Berkeley National Laboratory"/>
            <person name="Mondo S.J."/>
            <person name="Hensen N."/>
            <person name="Bonometti L."/>
            <person name="Westerberg I."/>
            <person name="Brannstrom I.O."/>
            <person name="Guillou S."/>
            <person name="Cros-Aarteil S."/>
            <person name="Calhoun S."/>
            <person name="Haridas S."/>
            <person name="Kuo A."/>
            <person name="Pangilinan J."/>
            <person name="Riley R."/>
            <person name="Labutti K."/>
            <person name="Andreopoulos B."/>
            <person name="Lipzen A."/>
            <person name="Chen C."/>
            <person name="Yanf M."/>
            <person name="Daum C."/>
            <person name="Ng V."/>
            <person name="Clum A."/>
            <person name="Steindorff A."/>
            <person name="Ohm R."/>
            <person name="Martin F."/>
            <person name="Silar P."/>
            <person name="Natvig D."/>
            <person name="Lalanne C."/>
            <person name="Gautier V."/>
            <person name="Ament-Velasquez S.L."/>
            <person name="Kruys A."/>
            <person name="Hutchinson M.I."/>
            <person name="Powell A.J."/>
            <person name="Barry K."/>
            <person name="Miller A.N."/>
            <person name="Grigoriev I.V."/>
            <person name="Debuchy R."/>
            <person name="Gladieux P."/>
            <person name="Thoren M.H."/>
            <person name="Johannesson H."/>
        </authorList>
    </citation>
    <scope>NUCLEOTIDE SEQUENCE</scope>
    <source>
        <strain evidence="3">PSN324</strain>
    </source>
</reference>
<organism evidence="3 4">
    <name type="scientific">Cladorrhinum samala</name>
    <dbReference type="NCBI Taxonomy" id="585594"/>
    <lineage>
        <taxon>Eukaryota</taxon>
        <taxon>Fungi</taxon>
        <taxon>Dikarya</taxon>
        <taxon>Ascomycota</taxon>
        <taxon>Pezizomycotina</taxon>
        <taxon>Sordariomycetes</taxon>
        <taxon>Sordariomycetidae</taxon>
        <taxon>Sordariales</taxon>
        <taxon>Podosporaceae</taxon>
        <taxon>Cladorrhinum</taxon>
    </lineage>
</organism>
<accession>A0AAV9HEQ0</accession>
<name>A0AAV9HEQ0_9PEZI</name>
<sequence>MAVTYDAGPEPTRQDYPEVAYLREPQQYQSPRFDWQLQQQQQQHPDLCQQYDQPHQVHGQQNQLWEQQQPYQQSRPLPYTHDPHSDESSNGTVHEISFLRELIGPSSTYAASSHGPHEQPAVPAAWVGAKAPGTSTKSKQGNEQVSFLAMKIWGCSLIVFVLSCLIALLSATVIGLSAVTGVESRRANENASKLASILGSVPTSTFSVTTTASLTATPTSLALIDEGCAEAPDKTNGTTYVSYSFFGSLKFTRYCNLDVEGEVIYSLFTGSFATCIDACASYTMFMPRNFGNTEKATCTGVSFVPDWVGKANAARSKAQGNCYMKAGPQNLTRLAVPNKKVDVHGAVLVIGA</sequence>
<feature type="compositionally biased region" description="Polar residues" evidence="1">
    <location>
        <begin position="58"/>
        <end position="75"/>
    </location>
</feature>
<feature type="region of interest" description="Disordered" evidence="1">
    <location>
        <begin position="53"/>
        <end position="91"/>
    </location>
</feature>
<dbReference type="Proteomes" id="UP001321749">
    <property type="component" value="Unassembled WGS sequence"/>
</dbReference>
<reference evidence="3" key="1">
    <citation type="journal article" date="2023" name="Mol. Phylogenet. Evol.">
        <title>Genome-scale phylogeny and comparative genomics of the fungal order Sordariales.</title>
        <authorList>
            <person name="Hensen N."/>
            <person name="Bonometti L."/>
            <person name="Westerberg I."/>
            <person name="Brannstrom I.O."/>
            <person name="Guillou S."/>
            <person name="Cros-Aarteil S."/>
            <person name="Calhoun S."/>
            <person name="Haridas S."/>
            <person name="Kuo A."/>
            <person name="Mondo S."/>
            <person name="Pangilinan J."/>
            <person name="Riley R."/>
            <person name="LaButti K."/>
            <person name="Andreopoulos B."/>
            <person name="Lipzen A."/>
            <person name="Chen C."/>
            <person name="Yan M."/>
            <person name="Daum C."/>
            <person name="Ng V."/>
            <person name="Clum A."/>
            <person name="Steindorff A."/>
            <person name="Ohm R.A."/>
            <person name="Martin F."/>
            <person name="Silar P."/>
            <person name="Natvig D.O."/>
            <person name="Lalanne C."/>
            <person name="Gautier V."/>
            <person name="Ament-Velasquez S.L."/>
            <person name="Kruys A."/>
            <person name="Hutchinson M.I."/>
            <person name="Powell A.J."/>
            <person name="Barry K."/>
            <person name="Miller A.N."/>
            <person name="Grigoriev I.V."/>
            <person name="Debuchy R."/>
            <person name="Gladieux P."/>
            <person name="Hiltunen Thoren M."/>
            <person name="Johannesson H."/>
        </authorList>
    </citation>
    <scope>NUCLEOTIDE SEQUENCE</scope>
    <source>
        <strain evidence="3">PSN324</strain>
    </source>
</reference>
<evidence type="ECO:0000313" key="3">
    <source>
        <dbReference type="EMBL" id="KAK4458933.1"/>
    </source>
</evidence>
<dbReference type="EMBL" id="MU865052">
    <property type="protein sequence ID" value="KAK4458933.1"/>
    <property type="molecule type" value="Genomic_DNA"/>
</dbReference>